<evidence type="ECO:0000256" key="11">
    <source>
        <dbReference type="ARBA" id="ARBA00023242"/>
    </source>
</evidence>
<dbReference type="InterPro" id="IPR027417">
    <property type="entry name" value="P-loop_NTPase"/>
</dbReference>
<comment type="similarity">
    <text evidence="3">Belongs to the SMC family. SMC6 subfamily.</text>
</comment>
<feature type="region of interest" description="Disordered" evidence="13">
    <location>
        <begin position="1"/>
        <end position="36"/>
    </location>
</feature>
<comment type="caution">
    <text evidence="15">The sequence shown here is derived from an EMBL/GenBank/DDBJ whole genome shotgun (WGS) entry which is preliminary data.</text>
</comment>
<dbReference type="GO" id="GO:0005634">
    <property type="term" value="C:nucleus"/>
    <property type="evidence" value="ECO:0007669"/>
    <property type="project" value="UniProtKB-SubCell"/>
</dbReference>
<dbReference type="PANTHER" id="PTHR19306">
    <property type="entry name" value="STRUCTURAL MAINTENANCE OF CHROMOSOMES 5,6 SMC5, SMC6"/>
    <property type="match status" value="1"/>
</dbReference>
<feature type="domain" description="Rad50/SbcC-type AAA" evidence="14">
    <location>
        <begin position="51"/>
        <end position="323"/>
    </location>
</feature>
<feature type="coiled-coil region" evidence="12">
    <location>
        <begin position="802"/>
        <end position="857"/>
    </location>
</feature>
<dbReference type="Gene3D" id="3.40.50.300">
    <property type="entry name" value="P-loop containing nucleotide triphosphate hydrolases"/>
    <property type="match status" value="2"/>
</dbReference>
<dbReference type="InterPro" id="IPR038729">
    <property type="entry name" value="Rad50/SbcC_AAA"/>
</dbReference>
<organism evidence="15 16">
    <name type="scientific">Adineta ricciae</name>
    <name type="common">Rotifer</name>
    <dbReference type="NCBI Taxonomy" id="249248"/>
    <lineage>
        <taxon>Eukaryota</taxon>
        <taxon>Metazoa</taxon>
        <taxon>Spiralia</taxon>
        <taxon>Gnathifera</taxon>
        <taxon>Rotifera</taxon>
        <taxon>Eurotatoria</taxon>
        <taxon>Bdelloidea</taxon>
        <taxon>Adinetida</taxon>
        <taxon>Adinetidae</taxon>
        <taxon>Adineta</taxon>
    </lineage>
</organism>
<gene>
    <name evidence="15" type="ORF">XAT740_LOCUS37256</name>
</gene>
<evidence type="ECO:0000256" key="3">
    <source>
        <dbReference type="ARBA" id="ARBA00006793"/>
    </source>
</evidence>
<sequence>MANNTKRPFRSTSDLNNNQIVSPMSSTVKKKKTADTTKEKQLYTIGQIKELQMLNFMCHKNFSMKFHPTPMQIVTGANGSGKSTIANAICLCLGAQARTTGRTANVQSFIRKGETSAELTITLANEGAEAYKPELYGKEIQIVRRISAARSFYKVLGEHRKIIGSGKETVAEIIQALSISPENPLCVLHQEIAKTFLLNSDARKKYQFYMKVSQLDQIKQAYEEAVCTVQSISQRINMMKEKHVDMLRAMEPLDQQVKKIEIRRDQEENKHKLEVELIVARGNEAQQELSTIKNELDQTQKSKDETEKRFTEITNRMNDLDRRIKEFSLDKEDVEKDLSGPNGLRELNYQFSKEKKEIELLIYRLSRDCEKCHQSLTEIEEEQKRLKKHMDEHQNLSQESNQSDRERLQVENEIQTRENQQLQWNKAMTTYTEEINANNETIRTKKSTLDLIQNELKQKKQELDELEKLEKDRASAYGAWMPDCLKAIQNDNRFKKKPIGPIGRYIRCTEPRWAYAVEKHLASIMSAFICSEYHDERILLELFATYASGYRPVIFTMKYRDRTPDISGTLERISRANLLSFYHVLKIENVVVECALIDLKQIEATILIENLEAAKQLRRTGALLWESVNNKVKRVVEAWTCDGSNVKLDKAFRIYTNDRQPLRYFSSNTTQSLSNEELNKEIKDLHEQVNQTNVSIDDLKAQRQRAVTELETMKKSSVENQKKLKELMKALDRINSVMPITYDFTTEELEEKMNECNLAYISAKAKFDEAIKAKELKHQDLVDTTQKYENIVKKVESKTKEIMDIDEKIVEERSKYQDMNQQISRLTKKSTQLNEDIEKYEERIADLSKKLPKKSKASKSTNRSVREIQLELDGINHFLTSNEDTQEQRRQVIEEFKTKRDAASTFKKLCDRCQAQLKHLETFVNKRKERFGRIADQHQFLLRRKFEDLMEKHYFNDCDIKIDHKREELEIIIKKNQRSVASLSGGERSISTFCFLVALWGSIYQPFRLLDEIDIYMDNEKRNSSLELLYENTRYYSSSQHVIFTPQAIDPQVWKTREVPIFCMPTPKRSLE</sequence>
<feature type="region of interest" description="Disordered" evidence="13">
    <location>
        <begin position="383"/>
        <end position="406"/>
    </location>
</feature>
<dbReference type="GO" id="GO:0003684">
    <property type="term" value="F:damaged DNA binding"/>
    <property type="evidence" value="ECO:0007669"/>
    <property type="project" value="TreeGrafter"/>
</dbReference>
<dbReference type="Pfam" id="PF13476">
    <property type="entry name" value="AAA_23"/>
    <property type="match status" value="1"/>
</dbReference>
<dbReference type="GO" id="GO:0005524">
    <property type="term" value="F:ATP binding"/>
    <property type="evidence" value="ECO:0007669"/>
    <property type="project" value="UniProtKB-KW"/>
</dbReference>
<keyword evidence="8 12" id="KW-0175">Coiled coil</keyword>
<name>A0A815Q559_ADIRI</name>
<keyword evidence="10" id="KW-0234">DNA repair</keyword>
<dbReference type="GO" id="GO:0030915">
    <property type="term" value="C:Smc5-Smc6 complex"/>
    <property type="evidence" value="ECO:0007669"/>
    <property type="project" value="TreeGrafter"/>
</dbReference>
<keyword evidence="4" id="KW-0158">Chromosome</keyword>
<proteinExistence type="inferred from homology"/>
<evidence type="ECO:0000313" key="15">
    <source>
        <dbReference type="EMBL" id="CAF1457716.1"/>
    </source>
</evidence>
<evidence type="ECO:0000259" key="14">
    <source>
        <dbReference type="Pfam" id="PF13476"/>
    </source>
</evidence>
<evidence type="ECO:0000313" key="16">
    <source>
        <dbReference type="Proteomes" id="UP000663828"/>
    </source>
</evidence>
<evidence type="ECO:0000256" key="8">
    <source>
        <dbReference type="ARBA" id="ARBA00023054"/>
    </source>
</evidence>
<keyword evidence="11" id="KW-0539">Nucleus</keyword>
<evidence type="ECO:0000256" key="6">
    <source>
        <dbReference type="ARBA" id="ARBA00022763"/>
    </source>
</evidence>
<dbReference type="PANTHER" id="PTHR19306:SF6">
    <property type="entry name" value="STRUCTURAL MAINTENANCE OF CHROMOSOMES PROTEIN 6"/>
    <property type="match status" value="1"/>
</dbReference>
<evidence type="ECO:0000256" key="7">
    <source>
        <dbReference type="ARBA" id="ARBA00022840"/>
    </source>
</evidence>
<reference evidence="15" key="1">
    <citation type="submission" date="2021-02" db="EMBL/GenBank/DDBJ databases">
        <authorList>
            <person name="Nowell W R."/>
        </authorList>
    </citation>
    <scope>NUCLEOTIDE SEQUENCE</scope>
</reference>
<dbReference type="SUPFAM" id="SSF52540">
    <property type="entry name" value="P-loop containing nucleoside triphosphate hydrolases"/>
    <property type="match status" value="1"/>
</dbReference>
<evidence type="ECO:0000256" key="4">
    <source>
        <dbReference type="ARBA" id="ARBA00022454"/>
    </source>
</evidence>
<keyword evidence="5" id="KW-0547">Nucleotide-binding</keyword>
<evidence type="ECO:0000256" key="12">
    <source>
        <dbReference type="SAM" id="Coils"/>
    </source>
</evidence>
<feature type="compositionally biased region" description="Polar residues" evidence="13">
    <location>
        <begin position="1"/>
        <end position="26"/>
    </location>
</feature>
<keyword evidence="16" id="KW-1185">Reference proteome</keyword>
<comment type="subcellular location">
    <subcellularLocation>
        <location evidence="2">Chromosome</location>
    </subcellularLocation>
    <subcellularLocation>
        <location evidence="1">Nucleus</location>
    </subcellularLocation>
</comment>
<evidence type="ECO:0000256" key="9">
    <source>
        <dbReference type="ARBA" id="ARBA00023172"/>
    </source>
</evidence>
<dbReference type="Proteomes" id="UP000663828">
    <property type="component" value="Unassembled WGS sequence"/>
</dbReference>
<evidence type="ECO:0000256" key="13">
    <source>
        <dbReference type="SAM" id="MobiDB-lite"/>
    </source>
</evidence>
<dbReference type="GO" id="GO:0003697">
    <property type="term" value="F:single-stranded DNA binding"/>
    <property type="evidence" value="ECO:0007669"/>
    <property type="project" value="TreeGrafter"/>
</dbReference>
<feature type="coiled-coil region" evidence="12">
    <location>
        <begin position="675"/>
        <end position="716"/>
    </location>
</feature>
<accession>A0A815Q559</accession>
<keyword evidence="6" id="KW-0227">DNA damage</keyword>
<evidence type="ECO:0000256" key="5">
    <source>
        <dbReference type="ARBA" id="ARBA00022741"/>
    </source>
</evidence>
<dbReference type="AlphaFoldDB" id="A0A815Q559"/>
<protein>
    <recommendedName>
        <fullName evidence="14">Rad50/SbcC-type AAA domain-containing protein</fullName>
    </recommendedName>
</protein>
<dbReference type="GO" id="GO:0016887">
    <property type="term" value="F:ATP hydrolysis activity"/>
    <property type="evidence" value="ECO:0007669"/>
    <property type="project" value="InterPro"/>
</dbReference>
<keyword evidence="9" id="KW-0233">DNA recombination</keyword>
<feature type="coiled-coil region" evidence="12">
    <location>
        <begin position="250"/>
        <end position="337"/>
    </location>
</feature>
<evidence type="ECO:0000256" key="1">
    <source>
        <dbReference type="ARBA" id="ARBA00004123"/>
    </source>
</evidence>
<dbReference type="GO" id="GO:0000724">
    <property type="term" value="P:double-strand break repair via homologous recombination"/>
    <property type="evidence" value="ECO:0007669"/>
    <property type="project" value="TreeGrafter"/>
</dbReference>
<evidence type="ECO:0000256" key="2">
    <source>
        <dbReference type="ARBA" id="ARBA00004286"/>
    </source>
</evidence>
<dbReference type="EMBL" id="CAJNOR010003897">
    <property type="protein sequence ID" value="CAF1457716.1"/>
    <property type="molecule type" value="Genomic_DNA"/>
</dbReference>
<evidence type="ECO:0000256" key="10">
    <source>
        <dbReference type="ARBA" id="ARBA00023204"/>
    </source>
</evidence>
<dbReference type="GO" id="GO:0035861">
    <property type="term" value="C:site of double-strand break"/>
    <property type="evidence" value="ECO:0007669"/>
    <property type="project" value="TreeGrafter"/>
</dbReference>
<keyword evidence="7" id="KW-0067">ATP-binding</keyword>